<protein>
    <recommendedName>
        <fullName evidence="4">Ubiquitin-like protease family profile domain-containing protein</fullName>
    </recommendedName>
</protein>
<evidence type="ECO:0000313" key="7">
    <source>
        <dbReference type="Proteomes" id="UP000429607"/>
    </source>
</evidence>
<gene>
    <name evidence="5" type="ORF">PR001_g26818</name>
    <name evidence="6" type="ORF">PR002_g4836</name>
</gene>
<accession>A0A6A3HTP2</accession>
<sequence length="133" mass="15866">MSNDAQRQTWLTEHETIISAKDKIVGAVWIDKNHWCALCLSLTSWTYTVMDPRNDTATINKVDQLFKNVFFPLLSHERRWRREVNREYQQMDGISCGILVLVFIESYLFQQYDAASDIDYLRYRYMVKMLLTE</sequence>
<reference evidence="7 8" key="1">
    <citation type="submission" date="2018-09" db="EMBL/GenBank/DDBJ databases">
        <title>Genomic investigation of the strawberry pathogen Phytophthora fragariae indicates pathogenicity is determined by transcriptional variation in three key races.</title>
        <authorList>
            <person name="Adams T.M."/>
            <person name="Armitage A.D."/>
            <person name="Sobczyk M.K."/>
            <person name="Bates H.J."/>
            <person name="Dunwell J.M."/>
            <person name="Nellist C.F."/>
            <person name="Harrison R.J."/>
        </authorList>
    </citation>
    <scope>NUCLEOTIDE SEQUENCE [LARGE SCALE GENOMIC DNA]</scope>
    <source>
        <strain evidence="5 7">SCRP249</strain>
        <strain evidence="6 8">SCRP324</strain>
    </source>
</reference>
<dbReference type="OrthoDB" id="413122at2759"/>
<evidence type="ECO:0000256" key="3">
    <source>
        <dbReference type="ARBA" id="ARBA00022801"/>
    </source>
</evidence>
<dbReference type="AlphaFoldDB" id="A0A6A3HTP2"/>
<dbReference type="Proteomes" id="UP000435112">
    <property type="component" value="Unassembled WGS sequence"/>
</dbReference>
<evidence type="ECO:0000313" key="5">
    <source>
        <dbReference type="EMBL" id="KAE8971684.1"/>
    </source>
</evidence>
<dbReference type="SUPFAM" id="SSF54001">
    <property type="entry name" value="Cysteine proteinases"/>
    <property type="match status" value="1"/>
</dbReference>
<evidence type="ECO:0000256" key="1">
    <source>
        <dbReference type="ARBA" id="ARBA00005234"/>
    </source>
</evidence>
<dbReference type="Pfam" id="PF02902">
    <property type="entry name" value="Peptidase_C48"/>
    <property type="match status" value="1"/>
</dbReference>
<dbReference type="GO" id="GO:0006508">
    <property type="term" value="P:proteolysis"/>
    <property type="evidence" value="ECO:0007669"/>
    <property type="project" value="UniProtKB-KW"/>
</dbReference>
<dbReference type="PROSITE" id="PS50600">
    <property type="entry name" value="ULP_PROTEASE"/>
    <property type="match status" value="1"/>
</dbReference>
<dbReference type="EMBL" id="QXFU01000195">
    <property type="protein sequence ID" value="KAE9040708.1"/>
    <property type="molecule type" value="Genomic_DNA"/>
</dbReference>
<dbReference type="InterPro" id="IPR038765">
    <property type="entry name" value="Papain-like_cys_pep_sf"/>
</dbReference>
<evidence type="ECO:0000259" key="4">
    <source>
        <dbReference type="PROSITE" id="PS50600"/>
    </source>
</evidence>
<name>A0A6A3HTP2_9STRA</name>
<dbReference type="GO" id="GO:0008234">
    <property type="term" value="F:cysteine-type peptidase activity"/>
    <property type="evidence" value="ECO:0007669"/>
    <property type="project" value="InterPro"/>
</dbReference>
<dbReference type="Gene3D" id="3.40.395.10">
    <property type="entry name" value="Adenoviral Proteinase, Chain A"/>
    <property type="match status" value="1"/>
</dbReference>
<comment type="similarity">
    <text evidence="1">Belongs to the peptidase C48 family.</text>
</comment>
<keyword evidence="2" id="KW-0645">Protease</keyword>
<comment type="caution">
    <text evidence="5">The sequence shown here is derived from an EMBL/GenBank/DDBJ whole genome shotgun (WGS) entry which is preliminary data.</text>
</comment>
<proteinExistence type="inferred from homology"/>
<feature type="domain" description="Ubiquitin-like protease family profile" evidence="4">
    <location>
        <begin position="1"/>
        <end position="107"/>
    </location>
</feature>
<evidence type="ECO:0000313" key="6">
    <source>
        <dbReference type="EMBL" id="KAE9040708.1"/>
    </source>
</evidence>
<evidence type="ECO:0000313" key="8">
    <source>
        <dbReference type="Proteomes" id="UP000435112"/>
    </source>
</evidence>
<dbReference type="EMBL" id="QXFV01004105">
    <property type="protein sequence ID" value="KAE8971684.1"/>
    <property type="molecule type" value="Genomic_DNA"/>
</dbReference>
<keyword evidence="3" id="KW-0378">Hydrolase</keyword>
<dbReference type="InterPro" id="IPR003653">
    <property type="entry name" value="Peptidase_C48_C"/>
</dbReference>
<evidence type="ECO:0000256" key="2">
    <source>
        <dbReference type="ARBA" id="ARBA00022670"/>
    </source>
</evidence>
<organism evidence="5 7">
    <name type="scientific">Phytophthora rubi</name>
    <dbReference type="NCBI Taxonomy" id="129364"/>
    <lineage>
        <taxon>Eukaryota</taxon>
        <taxon>Sar</taxon>
        <taxon>Stramenopiles</taxon>
        <taxon>Oomycota</taxon>
        <taxon>Peronosporomycetes</taxon>
        <taxon>Peronosporales</taxon>
        <taxon>Peronosporaceae</taxon>
        <taxon>Phytophthora</taxon>
    </lineage>
</organism>
<dbReference type="Proteomes" id="UP000429607">
    <property type="component" value="Unassembled WGS sequence"/>
</dbReference>